<organism evidence="1 2">
    <name type="scientific">Allacma fusca</name>
    <dbReference type="NCBI Taxonomy" id="39272"/>
    <lineage>
        <taxon>Eukaryota</taxon>
        <taxon>Metazoa</taxon>
        <taxon>Ecdysozoa</taxon>
        <taxon>Arthropoda</taxon>
        <taxon>Hexapoda</taxon>
        <taxon>Collembola</taxon>
        <taxon>Symphypleona</taxon>
        <taxon>Sminthuridae</taxon>
        <taxon>Allacma</taxon>
    </lineage>
</organism>
<sequence length="99" mass="10959">MGTVPAFALHDKGLYSIPLTLDKSLVAPIFAAGENNTQPPPSRYHFGLLFNRSGWKVRDWGCSDGTPSSYFGADSPPFCKPCHKYPLAPVSCREYERHS</sequence>
<name>A0A8J2KG44_9HEXA</name>
<accession>A0A8J2KG44</accession>
<dbReference type="AlphaFoldDB" id="A0A8J2KG44"/>
<dbReference type="EMBL" id="CAJVCH010124009">
    <property type="protein sequence ID" value="CAG7725574.1"/>
    <property type="molecule type" value="Genomic_DNA"/>
</dbReference>
<evidence type="ECO:0000313" key="1">
    <source>
        <dbReference type="EMBL" id="CAG7725574.1"/>
    </source>
</evidence>
<dbReference type="Proteomes" id="UP000708208">
    <property type="component" value="Unassembled WGS sequence"/>
</dbReference>
<protein>
    <submittedName>
        <fullName evidence="1">Uncharacterized protein</fullName>
    </submittedName>
</protein>
<keyword evidence="2" id="KW-1185">Reference proteome</keyword>
<dbReference type="OrthoDB" id="6371181at2759"/>
<gene>
    <name evidence="1" type="ORF">AFUS01_LOCUS14527</name>
</gene>
<reference evidence="1" key="1">
    <citation type="submission" date="2021-06" db="EMBL/GenBank/DDBJ databases">
        <authorList>
            <person name="Hodson N. C."/>
            <person name="Mongue J. A."/>
            <person name="Jaron S. K."/>
        </authorList>
    </citation>
    <scope>NUCLEOTIDE SEQUENCE</scope>
</reference>
<proteinExistence type="predicted"/>
<comment type="caution">
    <text evidence="1">The sequence shown here is derived from an EMBL/GenBank/DDBJ whole genome shotgun (WGS) entry which is preliminary data.</text>
</comment>
<evidence type="ECO:0000313" key="2">
    <source>
        <dbReference type="Proteomes" id="UP000708208"/>
    </source>
</evidence>